<feature type="non-terminal residue" evidence="1">
    <location>
        <position position="1"/>
    </location>
</feature>
<sequence>MCDPRQVEIDGTGVACATGSSEGSAVAAALLRITLDVTIGAVAEKFGEELGQSLGAELEEAINSAEASSSGEAISAALAEAYAAAFSEVCTTGGPVRDAQQSVADQAAVAYGTLFGRAAIRLCQARGFGTDGVTFESTELTADADINGTVAQDVVNFTEGNAAVGGSQPVSCEGTELE</sequence>
<name>A0A8S1JBM2_9CHLO</name>
<evidence type="ECO:0000313" key="1">
    <source>
        <dbReference type="EMBL" id="CAD7703641.1"/>
    </source>
</evidence>
<reference evidence="1" key="1">
    <citation type="submission" date="2020-12" db="EMBL/GenBank/DDBJ databases">
        <authorList>
            <person name="Iha C."/>
        </authorList>
    </citation>
    <scope>NUCLEOTIDE SEQUENCE</scope>
</reference>
<comment type="caution">
    <text evidence="1">The sequence shown here is derived from an EMBL/GenBank/DDBJ whole genome shotgun (WGS) entry which is preliminary data.</text>
</comment>
<gene>
    <name evidence="1" type="ORF">OSTQU699_LOCUS8998</name>
</gene>
<accession>A0A8S1JBM2</accession>
<protein>
    <submittedName>
        <fullName evidence="1">Uncharacterized protein</fullName>
    </submittedName>
</protein>
<dbReference type="EMBL" id="CAJHUC010002337">
    <property type="protein sequence ID" value="CAD7703641.1"/>
    <property type="molecule type" value="Genomic_DNA"/>
</dbReference>
<organism evidence="1 2">
    <name type="scientific">Ostreobium quekettii</name>
    <dbReference type="NCBI Taxonomy" id="121088"/>
    <lineage>
        <taxon>Eukaryota</taxon>
        <taxon>Viridiplantae</taxon>
        <taxon>Chlorophyta</taxon>
        <taxon>core chlorophytes</taxon>
        <taxon>Ulvophyceae</taxon>
        <taxon>TCBD clade</taxon>
        <taxon>Bryopsidales</taxon>
        <taxon>Ostreobineae</taxon>
        <taxon>Ostreobiaceae</taxon>
        <taxon>Ostreobium</taxon>
    </lineage>
</organism>
<evidence type="ECO:0000313" key="2">
    <source>
        <dbReference type="Proteomes" id="UP000708148"/>
    </source>
</evidence>
<dbReference type="AlphaFoldDB" id="A0A8S1JBM2"/>
<dbReference type="Proteomes" id="UP000708148">
    <property type="component" value="Unassembled WGS sequence"/>
</dbReference>
<keyword evidence="2" id="KW-1185">Reference proteome</keyword>
<proteinExistence type="predicted"/>